<reference evidence="1" key="1">
    <citation type="submission" date="2020-08" db="EMBL/GenBank/DDBJ databases">
        <title>Multicomponent nature underlies the extraordinary mechanical properties of spider dragline silk.</title>
        <authorList>
            <person name="Kono N."/>
            <person name="Nakamura H."/>
            <person name="Mori M."/>
            <person name="Yoshida Y."/>
            <person name="Ohtoshi R."/>
            <person name="Malay A.D."/>
            <person name="Moran D.A.P."/>
            <person name="Tomita M."/>
            <person name="Numata K."/>
            <person name="Arakawa K."/>
        </authorList>
    </citation>
    <scope>NUCLEOTIDE SEQUENCE</scope>
</reference>
<dbReference type="AlphaFoldDB" id="A0A8X6V3A7"/>
<sequence>MEFPRHSSRIFSCPNSAVVGVDRPSEREMSFVGPQQVTQPIVIFRNLFKRPHRKCPRFTESPGNNS</sequence>
<name>A0A8X6V3A7_TRICX</name>
<keyword evidence="2" id="KW-1185">Reference proteome</keyword>
<evidence type="ECO:0000313" key="1">
    <source>
        <dbReference type="EMBL" id="GFY03082.1"/>
    </source>
</evidence>
<gene>
    <name evidence="1" type="ORF">TNCV_980871</name>
</gene>
<evidence type="ECO:0000313" key="2">
    <source>
        <dbReference type="Proteomes" id="UP000887159"/>
    </source>
</evidence>
<comment type="caution">
    <text evidence="1">The sequence shown here is derived from an EMBL/GenBank/DDBJ whole genome shotgun (WGS) entry which is preliminary data.</text>
</comment>
<proteinExistence type="predicted"/>
<dbReference type="EMBL" id="BMAU01021234">
    <property type="protein sequence ID" value="GFY03082.1"/>
    <property type="molecule type" value="Genomic_DNA"/>
</dbReference>
<accession>A0A8X6V3A7</accession>
<organism evidence="1 2">
    <name type="scientific">Trichonephila clavipes</name>
    <name type="common">Golden silk orbweaver</name>
    <name type="synonym">Nephila clavipes</name>
    <dbReference type="NCBI Taxonomy" id="2585209"/>
    <lineage>
        <taxon>Eukaryota</taxon>
        <taxon>Metazoa</taxon>
        <taxon>Ecdysozoa</taxon>
        <taxon>Arthropoda</taxon>
        <taxon>Chelicerata</taxon>
        <taxon>Arachnida</taxon>
        <taxon>Araneae</taxon>
        <taxon>Araneomorphae</taxon>
        <taxon>Entelegynae</taxon>
        <taxon>Araneoidea</taxon>
        <taxon>Nephilidae</taxon>
        <taxon>Trichonephila</taxon>
    </lineage>
</organism>
<dbReference type="Proteomes" id="UP000887159">
    <property type="component" value="Unassembled WGS sequence"/>
</dbReference>
<protein>
    <submittedName>
        <fullName evidence="1">Uncharacterized protein</fullName>
    </submittedName>
</protein>